<dbReference type="InterPro" id="IPR036964">
    <property type="entry name" value="RASGEF_cat_dom_sf"/>
</dbReference>
<keyword evidence="7" id="KW-1185">Reference proteome</keyword>
<proteinExistence type="predicted"/>
<dbReference type="Gene3D" id="1.20.870.10">
    <property type="entry name" value="Son of sevenless (SoS) protein Chain: S domain 1"/>
    <property type="match status" value="1"/>
</dbReference>
<dbReference type="Gene3D" id="3.10.20.90">
    <property type="entry name" value="Phosphatidylinositol 3-kinase Catalytic Subunit, Chain A, domain 1"/>
    <property type="match status" value="1"/>
</dbReference>
<dbReference type="CDD" id="cd00155">
    <property type="entry name" value="RasGEF"/>
    <property type="match status" value="1"/>
</dbReference>
<dbReference type="SMART" id="SM00229">
    <property type="entry name" value="RasGEFN"/>
    <property type="match status" value="1"/>
</dbReference>
<feature type="domain" description="N-terminal Ras-GEF" evidence="6">
    <location>
        <begin position="103"/>
        <end position="228"/>
    </location>
</feature>
<dbReference type="PROSITE" id="PS50009">
    <property type="entry name" value="RASGEF_CAT"/>
    <property type="match status" value="1"/>
</dbReference>
<dbReference type="Proteomes" id="UP001652642">
    <property type="component" value="Chromosome 2"/>
</dbReference>
<keyword evidence="1 2" id="KW-0344">Guanine-nucleotide releasing factor</keyword>
<dbReference type="PROSITE" id="PS00720">
    <property type="entry name" value="RASGEF"/>
    <property type="match status" value="1"/>
</dbReference>
<dbReference type="InterPro" id="IPR029071">
    <property type="entry name" value="Ubiquitin-like_domsf"/>
</dbReference>
<feature type="region of interest" description="Disordered" evidence="3">
    <location>
        <begin position="55"/>
        <end position="106"/>
    </location>
</feature>
<feature type="domain" description="Ras-associating" evidence="5">
    <location>
        <begin position="653"/>
        <end position="739"/>
    </location>
</feature>
<dbReference type="InterPro" id="IPR023578">
    <property type="entry name" value="Ras_GEF_dom_sf"/>
</dbReference>
<dbReference type="SMART" id="SM00314">
    <property type="entry name" value="RA"/>
    <property type="match status" value="1"/>
</dbReference>
<dbReference type="PANTHER" id="PTHR23113:SF367">
    <property type="entry name" value="RAL GUANINE NUCLEOTIDE DISSOCIATION STIMULATOR-LIKE 2 ISOFORM X1"/>
    <property type="match status" value="1"/>
</dbReference>
<feature type="domain" description="Ras-GEF" evidence="4">
    <location>
        <begin position="260"/>
        <end position="522"/>
    </location>
</feature>
<feature type="compositionally biased region" description="Low complexity" evidence="3">
    <location>
        <begin position="78"/>
        <end position="98"/>
    </location>
</feature>
<dbReference type="RefSeq" id="XP_072843352.1">
    <property type="nucleotide sequence ID" value="XM_072987251.1"/>
</dbReference>
<dbReference type="GeneID" id="110091142"/>
<evidence type="ECO:0000256" key="3">
    <source>
        <dbReference type="SAM" id="MobiDB-lite"/>
    </source>
</evidence>
<dbReference type="Pfam" id="PF00617">
    <property type="entry name" value="RasGEF"/>
    <property type="match status" value="1"/>
</dbReference>
<feature type="region of interest" description="Disordered" evidence="3">
    <location>
        <begin position="558"/>
        <end position="628"/>
    </location>
</feature>
<feature type="region of interest" description="Disordered" evidence="3">
    <location>
        <begin position="220"/>
        <end position="249"/>
    </location>
</feature>
<name>A0ABM5FD70_9SAUR</name>
<feature type="compositionally biased region" description="Pro residues" evidence="3">
    <location>
        <begin position="743"/>
        <end position="753"/>
    </location>
</feature>
<dbReference type="Pfam" id="PF00618">
    <property type="entry name" value="RasGEF_N"/>
    <property type="match status" value="1"/>
</dbReference>
<dbReference type="Gene3D" id="1.10.840.10">
    <property type="entry name" value="Ras guanine-nucleotide exchange factors catalytic domain"/>
    <property type="match status" value="1"/>
</dbReference>
<evidence type="ECO:0000259" key="6">
    <source>
        <dbReference type="PROSITE" id="PS50212"/>
    </source>
</evidence>
<evidence type="ECO:0000259" key="5">
    <source>
        <dbReference type="PROSITE" id="PS50200"/>
    </source>
</evidence>
<organism evidence="7 8">
    <name type="scientific">Pogona vitticeps</name>
    <name type="common">central bearded dragon</name>
    <dbReference type="NCBI Taxonomy" id="103695"/>
    <lineage>
        <taxon>Eukaryota</taxon>
        <taxon>Metazoa</taxon>
        <taxon>Chordata</taxon>
        <taxon>Craniata</taxon>
        <taxon>Vertebrata</taxon>
        <taxon>Euteleostomi</taxon>
        <taxon>Lepidosauria</taxon>
        <taxon>Squamata</taxon>
        <taxon>Bifurcata</taxon>
        <taxon>Unidentata</taxon>
        <taxon>Episquamata</taxon>
        <taxon>Toxicofera</taxon>
        <taxon>Iguania</taxon>
        <taxon>Acrodonta</taxon>
        <taxon>Agamidae</taxon>
        <taxon>Amphibolurinae</taxon>
        <taxon>Pogona</taxon>
    </lineage>
</organism>
<feature type="region of interest" description="Disordered" evidence="3">
    <location>
        <begin position="739"/>
        <end position="758"/>
    </location>
</feature>
<dbReference type="Pfam" id="PF00788">
    <property type="entry name" value="RA"/>
    <property type="match status" value="1"/>
</dbReference>
<dbReference type="CDD" id="cd06224">
    <property type="entry name" value="REM"/>
    <property type="match status" value="1"/>
</dbReference>
<dbReference type="PROSITE" id="PS50212">
    <property type="entry name" value="RASGEF_NTER"/>
    <property type="match status" value="1"/>
</dbReference>
<dbReference type="InterPro" id="IPR000651">
    <property type="entry name" value="Ras-like_Gua-exchang_fac_N"/>
</dbReference>
<evidence type="ECO:0000259" key="4">
    <source>
        <dbReference type="PROSITE" id="PS50009"/>
    </source>
</evidence>
<reference evidence="8" key="2">
    <citation type="submission" date="2025-08" db="UniProtKB">
        <authorList>
            <consortium name="RefSeq"/>
        </authorList>
    </citation>
    <scope>IDENTIFICATION</scope>
</reference>
<dbReference type="PANTHER" id="PTHR23113">
    <property type="entry name" value="GUANINE NUCLEOTIDE EXCHANGE FACTOR"/>
    <property type="match status" value="1"/>
</dbReference>
<dbReference type="InterPro" id="IPR001895">
    <property type="entry name" value="RASGEF_cat_dom"/>
</dbReference>
<feature type="region of interest" description="Disordered" evidence="3">
    <location>
        <begin position="411"/>
        <end position="432"/>
    </location>
</feature>
<dbReference type="InterPro" id="IPR008937">
    <property type="entry name" value="Ras-like_GEF"/>
</dbReference>
<evidence type="ECO:0000256" key="2">
    <source>
        <dbReference type="PROSITE-ProRule" id="PRU00168"/>
    </source>
</evidence>
<feature type="compositionally biased region" description="Low complexity" evidence="3">
    <location>
        <begin position="594"/>
        <end position="615"/>
    </location>
</feature>
<dbReference type="SMART" id="SM00147">
    <property type="entry name" value="RasGEF"/>
    <property type="match status" value="1"/>
</dbReference>
<feature type="region of interest" description="Disordered" evidence="3">
    <location>
        <begin position="512"/>
        <end position="536"/>
    </location>
</feature>
<dbReference type="CDD" id="cd17211">
    <property type="entry name" value="RA_RGL2"/>
    <property type="match status" value="1"/>
</dbReference>
<dbReference type="InterPro" id="IPR000159">
    <property type="entry name" value="RA_dom"/>
</dbReference>
<evidence type="ECO:0000313" key="8">
    <source>
        <dbReference type="RefSeq" id="XP_072843352.1"/>
    </source>
</evidence>
<accession>A0ABM5FD70</accession>
<sequence length="779" mass="83953">MLARSLRHLLDGRGDPGVTLSAFRSRTPDGECGPLAPEQAPVTLWEETGEGVIYTVSSRSPGGARGSGGSRGQAEQEAVSGHPSASSSSSSSSVSGSPTAAGQTRALKAGTLPRLVRHLLEAPALGDTCYVPAFLATFRTFATVREVVQLLLERLQEVAGPGSDVSPKTAELRRALSALLCSWLDGYPEDFIGLEAGLREQLISRLRWVLGAGSECEKTLTAPARKGAPGRAQEEPVEGEGVGDNAPERDPDPHYILGLQAEDVAAHLTAKDAELFLRLVPQECVGSLWSKRDRKGHERACPTVRATVAQFNLVAKAVVSSCLGDTGLRAAQRARLLEKWIRVAEECFCLRNFSSLYAVISALQSTPLHRLKRTWEETSRDSLRCYEELSAVCSEEDNYSQSRRLLFQEGYSRGGSGTDPIHRRHQRKSTEHRPMGVVPYLGTFLKDLVMLDAATRNRLQNGYINFEKHRKEFEILTQLRLLQANCRNYALSPDPALQRWLQRLPSLSETQSYQRSCAIEPPAEGGGTPAGRPTKPMLVITHCTDLLTSIGVSTPVPWDRPCSPNPPPDLLLPPSASGATRGQPCPQQPTKWPSVSSLDMAASSSEKAAPASPGGLAPPPAKAGGFIKGHRRSASCGAAYPAAPAPGSASASDCRIIRVSMALQDGTLYKSILVTSQDKTPAVIAKALEKHNQDRSRASQYELVQLLPEGRELAFPPTANVFYAMNSSCQDFMLRAKQGKPAPVAPPPPPRTPTPKGVEISATFPKIKATGRKIAKALF</sequence>
<dbReference type="InterPro" id="IPR019804">
    <property type="entry name" value="Ras_G-nucl-exch_fac_CS"/>
</dbReference>
<evidence type="ECO:0000313" key="7">
    <source>
        <dbReference type="Proteomes" id="UP001652642"/>
    </source>
</evidence>
<dbReference type="SUPFAM" id="SSF48366">
    <property type="entry name" value="Ras GEF"/>
    <property type="match status" value="1"/>
</dbReference>
<protein>
    <submittedName>
        <fullName evidence="8">Ral guanine nucleotide dissociation stimulator-like 2</fullName>
    </submittedName>
</protein>
<dbReference type="PROSITE" id="PS50200">
    <property type="entry name" value="RA"/>
    <property type="match status" value="1"/>
</dbReference>
<reference evidence="7" key="1">
    <citation type="submission" date="2025-05" db="UniProtKB">
        <authorList>
            <consortium name="RefSeq"/>
        </authorList>
    </citation>
    <scope>NUCLEOTIDE SEQUENCE [LARGE SCALE GENOMIC DNA]</scope>
</reference>
<evidence type="ECO:0000256" key="1">
    <source>
        <dbReference type="ARBA" id="ARBA00022658"/>
    </source>
</evidence>
<gene>
    <name evidence="8" type="primary">RGL2</name>
</gene>
<dbReference type="SUPFAM" id="SSF54236">
    <property type="entry name" value="Ubiquitin-like"/>
    <property type="match status" value="1"/>
</dbReference>